<organism evidence="1">
    <name type="scientific">Arundo donax</name>
    <name type="common">Giant reed</name>
    <name type="synonym">Donax arundinaceus</name>
    <dbReference type="NCBI Taxonomy" id="35708"/>
    <lineage>
        <taxon>Eukaryota</taxon>
        <taxon>Viridiplantae</taxon>
        <taxon>Streptophyta</taxon>
        <taxon>Embryophyta</taxon>
        <taxon>Tracheophyta</taxon>
        <taxon>Spermatophyta</taxon>
        <taxon>Magnoliopsida</taxon>
        <taxon>Liliopsida</taxon>
        <taxon>Poales</taxon>
        <taxon>Poaceae</taxon>
        <taxon>PACMAD clade</taxon>
        <taxon>Arundinoideae</taxon>
        <taxon>Arundineae</taxon>
        <taxon>Arundo</taxon>
    </lineage>
</organism>
<proteinExistence type="predicted"/>
<sequence>MNLGYHNLMLLSSGVTILALCICQLIQCLCA</sequence>
<evidence type="ECO:0000313" key="1">
    <source>
        <dbReference type="EMBL" id="JAD58929.1"/>
    </source>
</evidence>
<protein>
    <submittedName>
        <fullName evidence="1">Uncharacterized protein</fullName>
    </submittedName>
</protein>
<name>A0A0A9B4J7_ARUDO</name>
<reference evidence="1" key="2">
    <citation type="journal article" date="2015" name="Data Brief">
        <title>Shoot transcriptome of the giant reed, Arundo donax.</title>
        <authorList>
            <person name="Barrero R.A."/>
            <person name="Guerrero F.D."/>
            <person name="Moolhuijzen P."/>
            <person name="Goolsby J.A."/>
            <person name="Tidwell J."/>
            <person name="Bellgard S.E."/>
            <person name="Bellgard M.I."/>
        </authorList>
    </citation>
    <scope>NUCLEOTIDE SEQUENCE</scope>
    <source>
        <tissue evidence="1">Shoot tissue taken approximately 20 cm above the soil surface</tissue>
    </source>
</reference>
<reference evidence="1" key="1">
    <citation type="submission" date="2014-09" db="EMBL/GenBank/DDBJ databases">
        <authorList>
            <person name="Magalhaes I.L.F."/>
            <person name="Oliveira U."/>
            <person name="Santos F.R."/>
            <person name="Vidigal T.H.D.A."/>
            <person name="Brescovit A.D."/>
            <person name="Santos A.J."/>
        </authorList>
    </citation>
    <scope>NUCLEOTIDE SEQUENCE</scope>
    <source>
        <tissue evidence="1">Shoot tissue taken approximately 20 cm above the soil surface</tissue>
    </source>
</reference>
<accession>A0A0A9B4J7</accession>
<dbReference type="EMBL" id="GBRH01238966">
    <property type="protein sequence ID" value="JAD58929.1"/>
    <property type="molecule type" value="Transcribed_RNA"/>
</dbReference>
<dbReference type="AlphaFoldDB" id="A0A0A9B4J7"/>